<keyword evidence="5" id="KW-0560">Oxidoreductase</keyword>
<evidence type="ECO:0000259" key="6">
    <source>
        <dbReference type="Pfam" id="PF00441"/>
    </source>
</evidence>
<evidence type="ECO:0000256" key="1">
    <source>
        <dbReference type="ARBA" id="ARBA00001974"/>
    </source>
</evidence>
<dbReference type="SUPFAM" id="SSF56645">
    <property type="entry name" value="Acyl-CoA dehydrogenase NM domain-like"/>
    <property type="match status" value="1"/>
</dbReference>
<proteinExistence type="inferred from homology"/>
<dbReference type="Gene3D" id="1.20.140.10">
    <property type="entry name" value="Butyryl-CoA Dehydrogenase, subunit A, domain 3"/>
    <property type="match status" value="1"/>
</dbReference>
<dbReference type="Proteomes" id="UP000092578">
    <property type="component" value="Unassembled WGS sequence"/>
</dbReference>
<name>A0A1B9AE44_9BACI</name>
<dbReference type="RefSeq" id="WP_065411998.1">
    <property type="nucleotide sequence ID" value="NZ_MAYT01000030.1"/>
</dbReference>
<organism evidence="7 8">
    <name type="scientific">Pseudobacillus wudalianchiensis</name>
    <dbReference type="NCBI Taxonomy" id="1743143"/>
    <lineage>
        <taxon>Bacteria</taxon>
        <taxon>Bacillati</taxon>
        <taxon>Bacillota</taxon>
        <taxon>Bacilli</taxon>
        <taxon>Bacillales</taxon>
        <taxon>Bacillaceae</taxon>
        <taxon>Pseudobacillus</taxon>
    </lineage>
</organism>
<dbReference type="SUPFAM" id="SSF47203">
    <property type="entry name" value="Acyl-CoA dehydrogenase C-terminal domain-like"/>
    <property type="match status" value="1"/>
</dbReference>
<dbReference type="GO" id="GO:0050660">
    <property type="term" value="F:flavin adenine dinucleotide binding"/>
    <property type="evidence" value="ECO:0007669"/>
    <property type="project" value="InterPro"/>
</dbReference>
<reference evidence="8" key="1">
    <citation type="submission" date="2016-05" db="EMBL/GenBank/DDBJ databases">
        <authorList>
            <person name="Liu B."/>
            <person name="Wang J."/>
            <person name="Zhu Y."/>
            <person name="Liu G."/>
            <person name="Chen Q."/>
            <person name="Chen Z."/>
            <person name="Lan J."/>
            <person name="Che J."/>
            <person name="Ge C."/>
            <person name="Shi H."/>
            <person name="Pan Z."/>
            <person name="Liu X."/>
        </authorList>
    </citation>
    <scope>NUCLEOTIDE SEQUENCE [LARGE SCALE GENOMIC DNA]</scope>
    <source>
        <strain evidence="8">FJAT-27215</strain>
    </source>
</reference>
<evidence type="ECO:0000256" key="2">
    <source>
        <dbReference type="ARBA" id="ARBA00009347"/>
    </source>
</evidence>
<comment type="cofactor">
    <cofactor evidence="1">
        <name>FAD</name>
        <dbReference type="ChEBI" id="CHEBI:57692"/>
    </cofactor>
</comment>
<evidence type="ECO:0000256" key="3">
    <source>
        <dbReference type="ARBA" id="ARBA00022630"/>
    </source>
</evidence>
<evidence type="ECO:0000313" key="8">
    <source>
        <dbReference type="Proteomes" id="UP000092578"/>
    </source>
</evidence>
<dbReference type="InterPro" id="IPR009100">
    <property type="entry name" value="AcylCoA_DH/oxidase_NM_dom_sf"/>
</dbReference>
<keyword evidence="8" id="KW-1185">Reference proteome</keyword>
<protein>
    <recommendedName>
        <fullName evidence="6">Acyl-CoA dehydrogenase/oxidase C-terminal domain-containing protein</fullName>
    </recommendedName>
</protein>
<keyword evidence="3" id="KW-0285">Flavoprotein</keyword>
<dbReference type="AlphaFoldDB" id="A0A1B9AE44"/>
<dbReference type="Gene3D" id="1.10.540.10">
    <property type="entry name" value="Acyl-CoA dehydrogenase/oxidase, N-terminal domain"/>
    <property type="match status" value="1"/>
</dbReference>
<dbReference type="Pfam" id="PF00441">
    <property type="entry name" value="Acyl-CoA_dh_1"/>
    <property type="match status" value="1"/>
</dbReference>
<keyword evidence="4" id="KW-0274">FAD</keyword>
<sequence>MSEMKSFIEDAAGKILKDLSTKEQRERFEEGEWASSLWKTIQESGLTLLGIEEEKGGVGGDYEDVFAILRVVGKYAAPIPLAEVIYANQFLATHDGEVEDKLRVVHFTEESSMIQSPYKLIHVPYGRYVDEVVVIRQEDQQASYSIVDVLTGEIEKNANLAAEPRDNLTFLNLGETKKLDLSFKEALENYTKFLALSRVAMMTGAMESVLALSTFYAKERHQFGRPLHRFQAIQHHLTAMAGEVAAAYSTLSVASSFYPSDLGKEQIAMAKIELSANANVVAKAAHQLHAGIGMTYEHELHHFTRRLWSWREEAGNETYWADQLASLYQAREETIWESITHVKGEETHAGSTV</sequence>
<accession>A0A1B9AE44</accession>
<evidence type="ECO:0000256" key="4">
    <source>
        <dbReference type="ARBA" id="ARBA00022827"/>
    </source>
</evidence>
<dbReference type="PANTHER" id="PTHR43884">
    <property type="entry name" value="ACYL-COA DEHYDROGENASE"/>
    <property type="match status" value="1"/>
</dbReference>
<dbReference type="InterPro" id="IPR009075">
    <property type="entry name" value="AcylCo_DH/oxidase_C"/>
</dbReference>
<evidence type="ECO:0000256" key="5">
    <source>
        <dbReference type="ARBA" id="ARBA00023002"/>
    </source>
</evidence>
<dbReference type="InterPro" id="IPR036250">
    <property type="entry name" value="AcylCo_DH-like_C"/>
</dbReference>
<feature type="domain" description="Acyl-CoA dehydrogenase/oxidase C-terminal" evidence="6">
    <location>
        <begin position="196"/>
        <end position="317"/>
    </location>
</feature>
<gene>
    <name evidence="7" type="ORF">A8F95_15540</name>
</gene>
<dbReference type="GO" id="GO:0003995">
    <property type="term" value="F:acyl-CoA dehydrogenase activity"/>
    <property type="evidence" value="ECO:0007669"/>
    <property type="project" value="TreeGrafter"/>
</dbReference>
<dbReference type="PANTHER" id="PTHR43884:SF20">
    <property type="entry name" value="ACYL-COA DEHYDROGENASE FADE28"/>
    <property type="match status" value="1"/>
</dbReference>
<evidence type="ECO:0000313" key="7">
    <source>
        <dbReference type="EMBL" id="OCA82107.1"/>
    </source>
</evidence>
<dbReference type="EMBL" id="MAYT01000030">
    <property type="protein sequence ID" value="OCA82107.1"/>
    <property type="molecule type" value="Genomic_DNA"/>
</dbReference>
<dbReference type="InterPro" id="IPR037069">
    <property type="entry name" value="AcylCoA_DH/ox_N_sf"/>
</dbReference>
<comment type="caution">
    <text evidence="7">The sequence shown here is derived from an EMBL/GenBank/DDBJ whole genome shotgun (WGS) entry which is preliminary data.</text>
</comment>
<comment type="similarity">
    <text evidence="2">Belongs to the acyl-CoA dehydrogenase family.</text>
</comment>